<dbReference type="InterPro" id="IPR045338">
    <property type="entry name" value="DUF6535"/>
</dbReference>
<feature type="transmembrane region" description="Helical" evidence="1">
    <location>
        <begin position="142"/>
        <end position="164"/>
    </location>
</feature>
<feature type="transmembrane region" description="Helical" evidence="1">
    <location>
        <begin position="197"/>
        <end position="220"/>
    </location>
</feature>
<organism evidence="3">
    <name type="scientific">Psilocybe cubensis</name>
    <name type="common">Psychedelic mushroom</name>
    <name type="synonym">Stropharia cubensis</name>
    <dbReference type="NCBI Taxonomy" id="181762"/>
    <lineage>
        <taxon>Eukaryota</taxon>
        <taxon>Fungi</taxon>
        <taxon>Dikarya</taxon>
        <taxon>Basidiomycota</taxon>
        <taxon>Agaricomycotina</taxon>
        <taxon>Agaricomycetes</taxon>
        <taxon>Agaricomycetidae</taxon>
        <taxon>Agaricales</taxon>
        <taxon>Agaricineae</taxon>
        <taxon>Strophariaceae</taxon>
        <taxon>Psilocybe</taxon>
    </lineage>
</organism>
<dbReference type="Pfam" id="PF20153">
    <property type="entry name" value="DUF6535"/>
    <property type="match status" value="1"/>
</dbReference>
<feature type="transmembrane region" description="Helical" evidence="1">
    <location>
        <begin position="232"/>
        <end position="251"/>
    </location>
</feature>
<evidence type="ECO:0000259" key="2">
    <source>
        <dbReference type="Pfam" id="PF20153"/>
    </source>
</evidence>
<evidence type="ECO:0000256" key="1">
    <source>
        <dbReference type="SAM" id="Phobius"/>
    </source>
</evidence>
<reference evidence="3" key="1">
    <citation type="submission" date="2021-02" db="EMBL/GenBank/DDBJ databases">
        <title>Psilocybe cubensis genome.</title>
        <authorList>
            <person name="Mckernan K.J."/>
            <person name="Crawford S."/>
            <person name="Trippe A."/>
            <person name="Kane L.T."/>
            <person name="Mclaughlin S."/>
        </authorList>
    </citation>
    <scope>NUCLEOTIDE SEQUENCE [LARGE SCALE GENOMIC DNA]</scope>
    <source>
        <strain evidence="3">MGC-MH-2018</strain>
    </source>
</reference>
<feature type="transmembrane region" description="Helical" evidence="1">
    <location>
        <begin position="56"/>
        <end position="87"/>
    </location>
</feature>
<keyword evidence="1" id="KW-1133">Transmembrane helix</keyword>
<gene>
    <name evidence="3" type="ORF">JR316_010959</name>
</gene>
<accession>A0A8H7XPH4</accession>
<dbReference type="AlphaFoldDB" id="A0A8H7XPH4"/>
<sequence length="764" mass="87050">MLSHAFHPPKIWDIGDPFEFAPPKPDGDPWSLLLDPLLKADKERCDAWRDEVQNLLIFVSIYGTSALSVIEVFQAGLFSAVVTAFVVESYKNLQPDRNDAVISLLSGIATRLDSTPGSDVVSYPQASQQFSPETSAIRINTVWFISLVLSLTTVLIGTISLQWLREHQSFAELSPREKYAVYHMRYQSLIVWHVDKIFATLPLLLQCSLVLFLIGIIDFLHSITAGNWTVTIPVTIVVGFTFLFLIATAMLPSLQALSLYFDFSTGHRRPGRGQVIPPSPCPYKSPQSRAVRSLSRPLMNLLDDHLDSMRRFFHRIKHLLRHPLSRLPDAPLTPHRFTQYLYYAALDTQWMDYDISWLAIRDGFMRRAFGKSHWRDVVGLREDEVLPLYDIVHGLDTQSYQKQSAAAAYHCFSEISEMTLQPLRKIANAYGSFEDQCRESGYLHNILEPTSGSAFLPDRFPFVQYLGSNKITRKSLCDILHQDNMYLFLHTHSFGDLPLLSTHRKELSLRLSAYFYRANYAMQLSDLNVAFPECLTFTPFEVLLDPDLNRDQFNALAWQVANITLSIMKQCVGDVHPDSLLCNSMAQKHGLISFLAGSWYFAAFSERILIQDHNRSPQFPNNLEPHIKEAFHVLFSFLDASLKDEISSWPTPEGRPSLLFYITTLYAHGIGARLTKDPFFASLLETIRRYKRRTIDMGIVDSILESNFVENSDYFYIDGEPFSVSWWQDFDNGQTSDVGSNGRSSPSIVIFYPFDTPDGQYSTA</sequence>
<keyword evidence="1" id="KW-0812">Transmembrane</keyword>
<comment type="caution">
    <text evidence="3">The sequence shown here is derived from an EMBL/GenBank/DDBJ whole genome shotgun (WGS) entry which is preliminary data.</text>
</comment>
<protein>
    <recommendedName>
        <fullName evidence="2">DUF6535 domain-containing protein</fullName>
    </recommendedName>
</protein>
<keyword evidence="1" id="KW-0472">Membrane</keyword>
<proteinExistence type="predicted"/>
<evidence type="ECO:0000313" key="3">
    <source>
        <dbReference type="EMBL" id="KAG5164453.1"/>
    </source>
</evidence>
<dbReference type="EMBL" id="JAFIQS010000012">
    <property type="protein sequence ID" value="KAG5164453.1"/>
    <property type="molecule type" value="Genomic_DNA"/>
</dbReference>
<name>A0A8H7XPH4_PSICU</name>
<feature type="domain" description="DUF6535" evidence="2">
    <location>
        <begin position="30"/>
        <end position="221"/>
    </location>
</feature>